<reference evidence="5 6" key="1">
    <citation type="submission" date="2015-07" db="EMBL/GenBank/DDBJ databases">
        <title>ATOL: Assembling a taxonomically balanced genome-scale reconstruction of the evolutionary history of the Enterobacteriaceae.</title>
        <authorList>
            <person name="Plunkett G.III."/>
            <person name="Neeno-Eckwall E.C."/>
            <person name="Glasner J.D."/>
            <person name="Perna N.T."/>
        </authorList>
    </citation>
    <scope>NUCLEOTIDE SEQUENCE [LARGE SCALE GENOMIC DNA]</scope>
    <source>
        <strain evidence="5 6">ATCC 35017</strain>
    </source>
</reference>
<dbReference type="InterPro" id="IPR036129">
    <property type="entry name" value="Glycerate_kinase_sf"/>
</dbReference>
<name>A0A0N1KIW7_9GAMM</name>
<dbReference type="AlphaFoldDB" id="A0A0N1KIW7"/>
<proteinExistence type="inferred from homology"/>
<dbReference type="PIRSF" id="PIRSF006078">
    <property type="entry name" value="GlxK"/>
    <property type="match status" value="1"/>
</dbReference>
<dbReference type="SUPFAM" id="SSF110738">
    <property type="entry name" value="Glycerate kinase I"/>
    <property type="match status" value="1"/>
</dbReference>
<dbReference type="Gene3D" id="3.90.1510.10">
    <property type="entry name" value="Glycerate kinase, domain 2"/>
    <property type="match status" value="1"/>
</dbReference>
<keyword evidence="2 4" id="KW-0808">Transferase</keyword>
<gene>
    <name evidence="5" type="ORF">M992_1159</name>
</gene>
<dbReference type="OrthoDB" id="9774290at2"/>
<evidence type="ECO:0000256" key="3">
    <source>
        <dbReference type="ARBA" id="ARBA00022777"/>
    </source>
</evidence>
<protein>
    <submittedName>
        <fullName evidence="5">Glycerate kinase</fullName>
        <ecNumber evidence="5">2.7.1.31</ecNumber>
    </submittedName>
</protein>
<evidence type="ECO:0000313" key="6">
    <source>
        <dbReference type="Proteomes" id="UP000053226"/>
    </source>
</evidence>
<dbReference type="EC" id="2.7.1.31" evidence="5"/>
<evidence type="ECO:0000256" key="2">
    <source>
        <dbReference type="ARBA" id="ARBA00022679"/>
    </source>
</evidence>
<organism evidence="5 6">
    <name type="scientific">Moellerella wisconsensis ATCC 35017</name>
    <dbReference type="NCBI Taxonomy" id="1354267"/>
    <lineage>
        <taxon>Bacteria</taxon>
        <taxon>Pseudomonadati</taxon>
        <taxon>Pseudomonadota</taxon>
        <taxon>Gammaproteobacteria</taxon>
        <taxon>Enterobacterales</taxon>
        <taxon>Morganellaceae</taxon>
        <taxon>Moellerella</taxon>
    </lineage>
</organism>
<accession>A0A0N1KIW7</accession>
<dbReference type="InterPro" id="IPR004381">
    <property type="entry name" value="Glycerate_kinase"/>
</dbReference>
<dbReference type="NCBIfam" id="TIGR00045">
    <property type="entry name" value="glycerate kinase"/>
    <property type="match status" value="1"/>
</dbReference>
<keyword evidence="6" id="KW-1185">Reference proteome</keyword>
<keyword evidence="3 4" id="KW-0418">Kinase</keyword>
<evidence type="ECO:0000256" key="1">
    <source>
        <dbReference type="ARBA" id="ARBA00006284"/>
    </source>
</evidence>
<evidence type="ECO:0000256" key="4">
    <source>
        <dbReference type="PIRNR" id="PIRNR006078"/>
    </source>
</evidence>
<dbReference type="InterPro" id="IPR018197">
    <property type="entry name" value="Glycerate_kinase_RE-like"/>
</dbReference>
<comment type="caution">
    <text evidence="5">The sequence shown here is derived from an EMBL/GenBank/DDBJ whole genome shotgun (WGS) entry which is preliminary data.</text>
</comment>
<dbReference type="Gene3D" id="3.40.50.10350">
    <property type="entry name" value="Glycerate kinase, domain 1"/>
    <property type="match status" value="1"/>
</dbReference>
<dbReference type="GO" id="GO:0008887">
    <property type="term" value="F:glycerate kinase activity"/>
    <property type="evidence" value="ECO:0007669"/>
    <property type="project" value="UniProtKB-UniRule"/>
</dbReference>
<dbReference type="PANTHER" id="PTHR21599:SF0">
    <property type="entry name" value="GLYCERATE KINASE"/>
    <property type="match status" value="1"/>
</dbReference>
<dbReference type="EMBL" id="LGAA01000010">
    <property type="protein sequence ID" value="KPD03566.1"/>
    <property type="molecule type" value="Genomic_DNA"/>
</dbReference>
<comment type="similarity">
    <text evidence="1 4">Belongs to the glycerate kinase type-1 family.</text>
</comment>
<dbReference type="RefSeq" id="WP_053907714.1">
    <property type="nucleotide sequence ID" value="NZ_CAWMUS010000010.1"/>
</dbReference>
<evidence type="ECO:0000313" key="5">
    <source>
        <dbReference type="EMBL" id="KPD03566.1"/>
    </source>
</evidence>
<dbReference type="Pfam" id="PF02595">
    <property type="entry name" value="Gly_kinase"/>
    <property type="match status" value="1"/>
</dbReference>
<sequence length="388" mass="40284">MKIIIAPDSFKESMSAKQAAQAIERGFRRVYPDADYFCFPIADGGEGTVDALISANNGQRVEIQVTGPLNKPVDAYYGILHKGTLAVIEMAAASGLMLAPAAQRNPLVTTSFGTGELIKHALSLGVQQIILCVGGSATVDGGMGMMQALGIKFYDAEHNQLGLGGQYLQLIDYIDDSQLDPRLKKIQIQLACDVNNPLVGPQGAVNIFGPQKGASPAMVDQLEQGMNNFADVIEKITGVDYRAYPGGGAAGGLAMAAIAFMNALVTSGIELVMQASGLATALANADLVIVGEGSMDGQSVAGKAPIGVALEAKKYAIPVIALSGMLGDDIEGLSQHGIDVALSILPRLSSLPNALIAGEINLEYAAQQVAQLLRLGSMLGGATKVLMD</sequence>
<dbReference type="Proteomes" id="UP000053226">
    <property type="component" value="Unassembled WGS sequence"/>
</dbReference>
<dbReference type="GO" id="GO:0031388">
    <property type="term" value="P:organic acid phosphorylation"/>
    <property type="evidence" value="ECO:0007669"/>
    <property type="project" value="UniProtKB-UniRule"/>
</dbReference>
<dbReference type="PANTHER" id="PTHR21599">
    <property type="entry name" value="GLYCERATE KINASE"/>
    <property type="match status" value="1"/>
</dbReference>
<dbReference type="InterPro" id="IPR018193">
    <property type="entry name" value="Glyc_kinase_flavodox-like_fold"/>
</dbReference>